<sequence length="294" mass="32582">MDNLIQMKNKLFCLFAFSVLVLQSCIVTKDVQYMQPNENLIIDEEGLVPYNVPTYRVTKNDIFNLNIVTTSKGDAAQFYSTLNATIQGGQNVLSGPQGGRGGVSVIGNGIGGNAQFYFQGIKVDAKGDIYVFGIGYIKAEGRTVKEISDEIQESVNLNFQEGKSEVRLNLDGIRYHILGDIETVGITGEKVSHTQTLNLFEAFAQNGGLNRTVDRKNIKIQRKFPEGMRTVTVDVTREDIQNSPYFWVQNGDVIILNTRKNSFNGFGKDPVQTITTGVTVLTTLLSAYLIFTRL</sequence>
<name>A0A7Z8YNH1_9FLAO</name>
<evidence type="ECO:0000256" key="1">
    <source>
        <dbReference type="SAM" id="Phobius"/>
    </source>
</evidence>
<dbReference type="InterPro" id="IPR049712">
    <property type="entry name" value="Poly_export"/>
</dbReference>
<dbReference type="RefSeq" id="WP_260391224.1">
    <property type="nucleotide sequence ID" value="NZ_UYIV01000001.1"/>
</dbReference>
<dbReference type="PANTHER" id="PTHR33619:SF3">
    <property type="entry name" value="POLYSACCHARIDE EXPORT PROTEIN GFCE-RELATED"/>
    <property type="match status" value="1"/>
</dbReference>
<keyword evidence="1" id="KW-1133">Transmembrane helix</keyword>
<dbReference type="PANTHER" id="PTHR33619">
    <property type="entry name" value="POLYSACCHARIDE EXPORT PROTEIN GFCE-RELATED"/>
    <property type="match status" value="1"/>
</dbReference>
<keyword evidence="1" id="KW-0812">Transmembrane</keyword>
<organism evidence="2 3">
    <name type="scientific">Bergeyella zoohelcum</name>
    <dbReference type="NCBI Taxonomy" id="1015"/>
    <lineage>
        <taxon>Bacteria</taxon>
        <taxon>Pseudomonadati</taxon>
        <taxon>Bacteroidota</taxon>
        <taxon>Flavobacteriia</taxon>
        <taxon>Flavobacteriales</taxon>
        <taxon>Weeksellaceae</taxon>
        <taxon>Bergeyella</taxon>
    </lineage>
</organism>
<protein>
    <submittedName>
        <fullName evidence="2">Polysaccharide biosynthesis/export protein</fullName>
    </submittedName>
</protein>
<keyword evidence="1" id="KW-0472">Membrane</keyword>
<feature type="transmembrane region" description="Helical" evidence="1">
    <location>
        <begin position="271"/>
        <end position="291"/>
    </location>
</feature>
<comment type="caution">
    <text evidence="2">The sequence shown here is derived from an EMBL/GenBank/DDBJ whole genome shotgun (WGS) entry which is preliminary data.</text>
</comment>
<evidence type="ECO:0000313" key="2">
    <source>
        <dbReference type="EMBL" id="VDH03835.1"/>
    </source>
</evidence>
<proteinExistence type="predicted"/>
<evidence type="ECO:0000313" key="3">
    <source>
        <dbReference type="Proteomes" id="UP000270205"/>
    </source>
</evidence>
<reference evidence="2 3" key="1">
    <citation type="submission" date="2018-11" db="EMBL/GenBank/DDBJ databases">
        <authorList>
            <consortium name="Pathogen Informatics"/>
        </authorList>
    </citation>
    <scope>NUCLEOTIDE SEQUENCE [LARGE SCALE GENOMIC DNA]</scope>
    <source>
        <strain evidence="2 3">NCTC12929</strain>
    </source>
</reference>
<dbReference type="AlphaFoldDB" id="A0A7Z8YNH1"/>
<gene>
    <name evidence="2" type="ORF">NCTC12929_01135</name>
</gene>
<dbReference type="EMBL" id="UYIV01000001">
    <property type="protein sequence ID" value="VDH03835.1"/>
    <property type="molecule type" value="Genomic_DNA"/>
</dbReference>
<dbReference type="Gene3D" id="3.30.1950.10">
    <property type="entry name" value="wza like domain"/>
    <property type="match status" value="1"/>
</dbReference>
<dbReference type="Proteomes" id="UP000270205">
    <property type="component" value="Unassembled WGS sequence"/>
</dbReference>
<accession>A0A7Z8YNH1</accession>
<dbReference type="GO" id="GO:0015159">
    <property type="term" value="F:polysaccharide transmembrane transporter activity"/>
    <property type="evidence" value="ECO:0007669"/>
    <property type="project" value="InterPro"/>
</dbReference>
<dbReference type="Gene3D" id="3.10.560.10">
    <property type="entry name" value="Outer membrane lipoprotein wza domain like"/>
    <property type="match status" value="1"/>
</dbReference>